<dbReference type="EMBL" id="GEDV01002787">
    <property type="protein sequence ID" value="JAP85770.1"/>
    <property type="molecule type" value="Transcribed_RNA"/>
</dbReference>
<reference evidence="4" key="1">
    <citation type="journal article" date="2016" name="Ticks Tick Borne Dis.">
        <title>De novo assembly and annotation of the salivary gland transcriptome of Rhipicephalus appendiculatus male and female ticks during blood feeding.</title>
        <authorList>
            <person name="de Castro M.H."/>
            <person name="de Klerk D."/>
            <person name="Pienaar R."/>
            <person name="Latif A.A."/>
            <person name="Rees D.J."/>
            <person name="Mans B.J."/>
        </authorList>
    </citation>
    <scope>NUCLEOTIDE SEQUENCE</scope>
    <source>
        <tissue evidence="4">Salivary glands</tissue>
    </source>
</reference>
<keyword evidence="2" id="KW-0547">Nucleotide-binding</keyword>
<dbReference type="InterPro" id="IPR013126">
    <property type="entry name" value="Hsp_70_fam"/>
</dbReference>
<protein>
    <submittedName>
        <fullName evidence="4">Heat shock 70kDa protein 1/8</fullName>
    </submittedName>
</protein>
<keyword evidence="3" id="KW-0067">ATP-binding</keyword>
<evidence type="ECO:0000256" key="1">
    <source>
        <dbReference type="ARBA" id="ARBA00007381"/>
    </source>
</evidence>
<dbReference type="AlphaFoldDB" id="A0A131Z4S7"/>
<name>A0A131Z4S7_RHIAP</name>
<comment type="similarity">
    <text evidence="1">Belongs to the heat shock protein 70 family.</text>
</comment>
<evidence type="ECO:0000256" key="2">
    <source>
        <dbReference type="ARBA" id="ARBA00022741"/>
    </source>
</evidence>
<sequence>MLKEAELYRLDDIALRERITSKNSLQSYVFSVQQAIKEVVSDKFSNEEKEKVLAKCKEANEWLEDNQNSTAADIQAKMKEVQEVCSPLMVKMHMG</sequence>
<proteinExistence type="inferred from homology"/>
<dbReference type="Gene3D" id="1.20.1270.10">
    <property type="match status" value="1"/>
</dbReference>
<dbReference type="Pfam" id="PF00012">
    <property type="entry name" value="HSP70"/>
    <property type="match status" value="1"/>
</dbReference>
<dbReference type="InterPro" id="IPR029048">
    <property type="entry name" value="HSP70_C_sf"/>
</dbReference>
<dbReference type="GO" id="GO:0005524">
    <property type="term" value="F:ATP binding"/>
    <property type="evidence" value="ECO:0007669"/>
    <property type="project" value="UniProtKB-KW"/>
</dbReference>
<evidence type="ECO:0000256" key="3">
    <source>
        <dbReference type="ARBA" id="ARBA00022840"/>
    </source>
</evidence>
<evidence type="ECO:0000313" key="4">
    <source>
        <dbReference type="EMBL" id="JAP85770.1"/>
    </source>
</evidence>
<organism evidence="4">
    <name type="scientific">Rhipicephalus appendiculatus</name>
    <name type="common">Brown ear tick</name>
    <dbReference type="NCBI Taxonomy" id="34631"/>
    <lineage>
        <taxon>Eukaryota</taxon>
        <taxon>Metazoa</taxon>
        <taxon>Ecdysozoa</taxon>
        <taxon>Arthropoda</taxon>
        <taxon>Chelicerata</taxon>
        <taxon>Arachnida</taxon>
        <taxon>Acari</taxon>
        <taxon>Parasitiformes</taxon>
        <taxon>Ixodida</taxon>
        <taxon>Ixodoidea</taxon>
        <taxon>Ixodidae</taxon>
        <taxon>Rhipicephalinae</taxon>
        <taxon>Rhipicephalus</taxon>
        <taxon>Rhipicephalus</taxon>
    </lineage>
</organism>
<dbReference type="GO" id="GO:0140662">
    <property type="term" value="F:ATP-dependent protein folding chaperone"/>
    <property type="evidence" value="ECO:0007669"/>
    <property type="project" value="InterPro"/>
</dbReference>
<dbReference type="SUPFAM" id="SSF100934">
    <property type="entry name" value="Heat shock protein 70kD (HSP70), C-terminal subdomain"/>
    <property type="match status" value="1"/>
</dbReference>
<accession>A0A131Z4S7</accession>
<keyword evidence="4" id="KW-0346">Stress response</keyword>